<dbReference type="PROSITE" id="PS00211">
    <property type="entry name" value="ABC_TRANSPORTER_1"/>
    <property type="match status" value="1"/>
</dbReference>
<evidence type="ECO:0000256" key="5">
    <source>
        <dbReference type="ARBA" id="ARBA00022967"/>
    </source>
</evidence>
<dbReference type="Gene3D" id="2.40.50.100">
    <property type="match status" value="1"/>
</dbReference>
<dbReference type="PANTHER" id="PTHR42781">
    <property type="entry name" value="SPERMIDINE/PUTRESCINE IMPORT ATP-BINDING PROTEIN POTA"/>
    <property type="match status" value="1"/>
</dbReference>
<dbReference type="InterPro" id="IPR017871">
    <property type="entry name" value="ABC_transporter-like_CS"/>
</dbReference>
<comment type="catalytic activity">
    <reaction evidence="11">
        <text>tungstate(in) + ATP + H2O = tungstate(out) + ADP + phosphate + H(+)</text>
        <dbReference type="Rhea" id="RHEA:35027"/>
        <dbReference type="ChEBI" id="CHEBI:15377"/>
        <dbReference type="ChEBI" id="CHEBI:15378"/>
        <dbReference type="ChEBI" id="CHEBI:30616"/>
        <dbReference type="ChEBI" id="CHEBI:43474"/>
        <dbReference type="ChEBI" id="CHEBI:46502"/>
        <dbReference type="ChEBI" id="CHEBI:456216"/>
        <dbReference type="EC" id="7.3.2.6"/>
    </reaction>
</comment>
<dbReference type="InterPro" id="IPR013611">
    <property type="entry name" value="Transp-assoc_OB_typ2"/>
</dbReference>
<dbReference type="Pfam" id="PF00005">
    <property type="entry name" value="ABC_tran"/>
    <property type="match status" value="1"/>
</dbReference>
<dbReference type="Pfam" id="PF08402">
    <property type="entry name" value="TOBE_2"/>
    <property type="match status" value="1"/>
</dbReference>
<dbReference type="GO" id="GO:0005524">
    <property type="term" value="F:ATP binding"/>
    <property type="evidence" value="ECO:0007669"/>
    <property type="project" value="UniProtKB-KW"/>
</dbReference>
<comment type="subunit">
    <text evidence="8">The complex is composed of two ATP-binding proteins (WtpC), two transmembrane proteins (WtpB) and a solute-binding protein (WtpA).</text>
</comment>
<evidence type="ECO:0000256" key="4">
    <source>
        <dbReference type="ARBA" id="ARBA00022840"/>
    </source>
</evidence>
<dbReference type="PANTHER" id="PTHR42781:SF4">
    <property type="entry name" value="SPERMIDINE_PUTRESCINE IMPORT ATP-BINDING PROTEIN POTA"/>
    <property type="match status" value="1"/>
</dbReference>
<dbReference type="InterPro" id="IPR027417">
    <property type="entry name" value="P-loop_NTPase"/>
</dbReference>
<dbReference type="SUPFAM" id="SSF52540">
    <property type="entry name" value="P-loop containing nucleoside triphosphate hydrolases"/>
    <property type="match status" value="1"/>
</dbReference>
<dbReference type="PROSITE" id="PS50893">
    <property type="entry name" value="ABC_TRANSPORTER_2"/>
    <property type="match status" value="1"/>
</dbReference>
<reference evidence="14" key="1">
    <citation type="journal article" date="2008" name="J. Bacteriol.">
        <title>Genome sequence of Thermofilum pendens reveals an exceptional loss of biosynthetic pathways without genome reduction.</title>
        <authorList>
            <person name="Anderson I."/>
            <person name="Rodriguez J."/>
            <person name="Susanti D."/>
            <person name="Porat I."/>
            <person name="Reich C."/>
            <person name="Ulrich L.E."/>
            <person name="Elkins J.G."/>
            <person name="Mavromatis K."/>
            <person name="Lykidis A."/>
            <person name="Kim E."/>
            <person name="Thompson L.S."/>
            <person name="Nolan M."/>
            <person name="Land M."/>
            <person name="Copeland A."/>
            <person name="Lapidus A."/>
            <person name="Lucas S."/>
            <person name="Detter C."/>
            <person name="Zhulin I.B."/>
            <person name="Olsen G.J."/>
            <person name="Whitman W."/>
            <person name="Mukhopadhyay B."/>
            <person name="Bristow J."/>
            <person name="Kyrpides N."/>
        </authorList>
    </citation>
    <scope>NUCLEOTIDE SEQUENCE [LARGE SCALE GENOMIC DNA]</scope>
    <source>
        <strain evidence="14">DSM 2475 / Hrk 5</strain>
    </source>
</reference>
<keyword evidence="2" id="KW-1003">Cell membrane</keyword>
<dbReference type="InterPro" id="IPR050093">
    <property type="entry name" value="ABC_SmlMolc_Importer"/>
</dbReference>
<evidence type="ECO:0000256" key="7">
    <source>
        <dbReference type="ARBA" id="ARBA00038307"/>
    </source>
</evidence>
<evidence type="ECO:0000256" key="3">
    <source>
        <dbReference type="ARBA" id="ARBA00022741"/>
    </source>
</evidence>
<dbReference type="STRING" id="368408.Tpen_1553"/>
<evidence type="ECO:0000313" key="13">
    <source>
        <dbReference type="EMBL" id="ABL78949.1"/>
    </source>
</evidence>
<dbReference type="NCBIfam" id="TIGR01187">
    <property type="entry name" value="potA"/>
    <property type="match status" value="1"/>
</dbReference>
<dbReference type="InterPro" id="IPR003593">
    <property type="entry name" value="AAA+_ATPase"/>
</dbReference>
<feature type="domain" description="ABC transporter" evidence="12">
    <location>
        <begin position="4"/>
        <end position="234"/>
    </location>
</feature>
<keyword evidence="6" id="KW-0472">Membrane</keyword>
<keyword evidence="14" id="KW-1185">Reference proteome</keyword>
<dbReference type="EMBL" id="CP000505">
    <property type="protein sequence ID" value="ABL78949.1"/>
    <property type="molecule type" value="Genomic_DNA"/>
</dbReference>
<dbReference type="FunFam" id="3.40.50.300:FF:000042">
    <property type="entry name" value="Maltose/maltodextrin ABC transporter, ATP-binding protein"/>
    <property type="match status" value="1"/>
</dbReference>
<evidence type="ECO:0000256" key="9">
    <source>
        <dbReference type="ARBA" id="ARBA00039025"/>
    </source>
</evidence>
<dbReference type="Gene3D" id="2.40.50.140">
    <property type="entry name" value="Nucleic acid-binding proteins"/>
    <property type="match status" value="1"/>
</dbReference>
<dbReference type="GO" id="GO:0043190">
    <property type="term" value="C:ATP-binding cassette (ABC) transporter complex"/>
    <property type="evidence" value="ECO:0007669"/>
    <property type="project" value="InterPro"/>
</dbReference>
<evidence type="ECO:0000256" key="11">
    <source>
        <dbReference type="ARBA" id="ARBA00047936"/>
    </source>
</evidence>
<dbReference type="GO" id="GO:0015417">
    <property type="term" value="F:ABC-type polyamine transporter activity"/>
    <property type="evidence" value="ECO:0007669"/>
    <property type="project" value="InterPro"/>
</dbReference>
<organism evidence="13 14">
    <name type="scientific">Thermofilum pendens (strain DSM 2475 / Hrk 5)</name>
    <dbReference type="NCBI Taxonomy" id="368408"/>
    <lineage>
        <taxon>Archaea</taxon>
        <taxon>Thermoproteota</taxon>
        <taxon>Thermoprotei</taxon>
        <taxon>Thermofilales</taxon>
        <taxon>Thermofilaceae</taxon>
        <taxon>Thermofilum</taxon>
    </lineage>
</organism>
<evidence type="ECO:0000259" key="12">
    <source>
        <dbReference type="PROSITE" id="PS50893"/>
    </source>
</evidence>
<comment type="similarity">
    <text evidence="7">Belongs to the ABC transporter superfamily. Sulfate/tungstate importer (TC 3.A.1.6) family.</text>
</comment>
<dbReference type="EC" id="7.3.2.6" evidence="9"/>
<dbReference type="AlphaFoldDB" id="A1S0G9"/>
<dbReference type="GeneID" id="4600902"/>
<keyword evidence="5" id="KW-1278">Translocase</keyword>
<dbReference type="SMART" id="SM00382">
    <property type="entry name" value="AAA"/>
    <property type="match status" value="1"/>
</dbReference>
<sequence length="362" mass="40714">MPYLSAENLVKRYGKVLAVDHVSFSVERGEMLGLLGPSGCGKTTTLRIIAGLTVPDEGRVLVEGEDITNAPPEKRGMGMVFQNYALWPHMTVYDNVAFPLRARGMPADEVQRRVKEALEIVRLYELKDRYPHQLSGGQQQRVALARALAVQPRVILLDEPLSNLDAKLREEMRFELKELQRKLGVTAVYVTHDQAEALALSDRIAVMKDGRIVQIGTPREIYEEPANAFVADFIGKINFLEGRIEEFLGEGYVLVRVGDGLYVKAYTKRVHEKAPVIVGVRPGYIELRGTRPEKVDESRVNVFEGVVVRKTYLGDVYDYRVRVSEGVTLRVEARENYDVGSKLYLVVPADRTLVIDKKTGWA</sequence>
<dbReference type="Gene3D" id="3.40.50.300">
    <property type="entry name" value="P-loop containing nucleotide triphosphate hydrolases"/>
    <property type="match status" value="1"/>
</dbReference>
<keyword evidence="1" id="KW-0813">Transport</keyword>
<protein>
    <recommendedName>
        <fullName evidence="10">Molybdate/tungstate import ATP-binding protein WtpC</fullName>
        <ecNumber evidence="9">7.3.2.6</ecNumber>
    </recommendedName>
</protein>
<dbReference type="InterPro" id="IPR008995">
    <property type="entry name" value="Mo/tungstate-bd_C_term_dom"/>
</dbReference>
<dbReference type="SUPFAM" id="SSF50331">
    <property type="entry name" value="MOP-like"/>
    <property type="match status" value="1"/>
</dbReference>
<dbReference type="InterPro" id="IPR003439">
    <property type="entry name" value="ABC_transporter-like_ATP-bd"/>
</dbReference>
<keyword evidence="3" id="KW-0547">Nucleotide-binding</keyword>
<dbReference type="InterPro" id="IPR012340">
    <property type="entry name" value="NA-bd_OB-fold"/>
</dbReference>
<keyword evidence="4" id="KW-0067">ATP-binding</keyword>
<proteinExistence type="inferred from homology"/>
<dbReference type="KEGG" id="tpe:Tpen_1553"/>
<dbReference type="HOGENOM" id="CLU_000604_1_1_2"/>
<evidence type="ECO:0000256" key="10">
    <source>
        <dbReference type="ARBA" id="ARBA00041133"/>
    </source>
</evidence>
<name>A1S0G9_THEPD</name>
<gene>
    <name evidence="13" type="ordered locus">Tpen_1553</name>
</gene>
<dbReference type="RefSeq" id="WP_011753214.1">
    <property type="nucleotide sequence ID" value="NC_008698.1"/>
</dbReference>
<evidence type="ECO:0000256" key="1">
    <source>
        <dbReference type="ARBA" id="ARBA00022448"/>
    </source>
</evidence>
<dbReference type="EnsemblBacteria" id="ABL78949">
    <property type="protein sequence ID" value="ABL78949"/>
    <property type="gene ID" value="Tpen_1553"/>
</dbReference>
<evidence type="ECO:0000256" key="2">
    <source>
        <dbReference type="ARBA" id="ARBA00022475"/>
    </source>
</evidence>
<dbReference type="InterPro" id="IPR005893">
    <property type="entry name" value="PotA-like"/>
</dbReference>
<dbReference type="GO" id="GO:1901238">
    <property type="term" value="F:ABC-type tungstate transporter activity"/>
    <property type="evidence" value="ECO:0007669"/>
    <property type="project" value="UniProtKB-EC"/>
</dbReference>
<accession>A1S0G9</accession>
<dbReference type="Proteomes" id="UP000000641">
    <property type="component" value="Chromosome"/>
</dbReference>
<evidence type="ECO:0000313" key="14">
    <source>
        <dbReference type="Proteomes" id="UP000000641"/>
    </source>
</evidence>
<dbReference type="GO" id="GO:0016887">
    <property type="term" value="F:ATP hydrolysis activity"/>
    <property type="evidence" value="ECO:0007669"/>
    <property type="project" value="InterPro"/>
</dbReference>
<evidence type="ECO:0000256" key="6">
    <source>
        <dbReference type="ARBA" id="ARBA00023136"/>
    </source>
</evidence>
<dbReference type="eggNOG" id="arCOG00175">
    <property type="taxonomic scope" value="Archaea"/>
</dbReference>
<evidence type="ECO:0000256" key="8">
    <source>
        <dbReference type="ARBA" id="ARBA00038781"/>
    </source>
</evidence>
<dbReference type="OrthoDB" id="18368at2157"/>